<name>T0SIA5_SAPDV</name>
<dbReference type="VEuPathDB" id="FungiDB:SDRG_00316"/>
<dbReference type="AlphaFoldDB" id="T0SIA5"/>
<dbReference type="GeneID" id="19941043"/>
<dbReference type="OrthoDB" id="76121at2759"/>
<dbReference type="EMBL" id="JH767132">
    <property type="protein sequence ID" value="EQC42587.1"/>
    <property type="molecule type" value="Genomic_DNA"/>
</dbReference>
<keyword evidence="2" id="KW-1185">Reference proteome</keyword>
<evidence type="ECO:0000313" key="2">
    <source>
        <dbReference type="Proteomes" id="UP000030762"/>
    </source>
</evidence>
<proteinExistence type="predicted"/>
<reference evidence="1 2" key="1">
    <citation type="submission" date="2012-04" db="EMBL/GenBank/DDBJ databases">
        <title>The Genome Sequence of Saprolegnia declina VS20.</title>
        <authorList>
            <consortium name="The Broad Institute Genome Sequencing Platform"/>
            <person name="Russ C."/>
            <person name="Nusbaum C."/>
            <person name="Tyler B."/>
            <person name="van West P."/>
            <person name="Dieguez-Uribeondo J."/>
            <person name="de Bruijn I."/>
            <person name="Tripathy S."/>
            <person name="Jiang R."/>
            <person name="Young S.K."/>
            <person name="Zeng Q."/>
            <person name="Gargeya S."/>
            <person name="Fitzgerald M."/>
            <person name="Haas B."/>
            <person name="Abouelleil A."/>
            <person name="Alvarado L."/>
            <person name="Arachchi H.M."/>
            <person name="Berlin A."/>
            <person name="Chapman S.B."/>
            <person name="Goldberg J."/>
            <person name="Griggs A."/>
            <person name="Gujja S."/>
            <person name="Hansen M."/>
            <person name="Howarth C."/>
            <person name="Imamovic A."/>
            <person name="Larimer J."/>
            <person name="McCowen C."/>
            <person name="Montmayeur A."/>
            <person name="Murphy C."/>
            <person name="Neiman D."/>
            <person name="Pearson M."/>
            <person name="Priest M."/>
            <person name="Roberts A."/>
            <person name="Saif S."/>
            <person name="Shea T."/>
            <person name="Sisk P."/>
            <person name="Sykes S."/>
            <person name="Wortman J."/>
            <person name="Nusbaum C."/>
            <person name="Birren B."/>
        </authorList>
    </citation>
    <scope>NUCLEOTIDE SEQUENCE [LARGE SCALE GENOMIC DNA]</scope>
    <source>
        <strain evidence="1 2">VS20</strain>
    </source>
</reference>
<dbReference type="InParanoid" id="T0SIA5"/>
<dbReference type="Proteomes" id="UP000030762">
    <property type="component" value="Unassembled WGS sequence"/>
</dbReference>
<sequence>MWTPPLSFRQGMYDLQVNADPTLRPVQEKRQRHREAQRRYRYLIALEATALEDEIPLLEQRLAQLQYQQTQKTRTTSHVAWKDIALALEEEALMSKEVQRALQQQVAEAETRASLLAAWVQRMTAPQASPSSPSRPLAGLLDEPVSRATGAVWIMDQLHQRFPQLYAQAPFPRDVRSAPFVRVSVSELEDTYCTMVHQQYVVLSPLHVVLTACETIAATEEMERLGDDIVYCRDTNDTHNLLIRTVQEPCKFIRLVQGIEDDPKHPLQGHTRSWTSWTIGTALSDGTTLLQKGYDYSGCRVHGAFAPLETAEPVIQVLMANNVPRTEWRAAYEAAYQTYYEMEMQNDVATLTDTIARLGANVA</sequence>
<dbReference type="RefSeq" id="XP_008604010.1">
    <property type="nucleotide sequence ID" value="XM_008605788.1"/>
</dbReference>
<accession>T0SIA5</accession>
<dbReference type="OMA" id="IVYCRDT"/>
<gene>
    <name evidence="1" type="ORF">SDRG_00316</name>
</gene>
<dbReference type="CDD" id="cd14686">
    <property type="entry name" value="bZIP"/>
    <property type="match status" value="1"/>
</dbReference>
<protein>
    <recommendedName>
        <fullName evidence="3">START domain-containing protein</fullName>
    </recommendedName>
</protein>
<organism evidence="1 2">
    <name type="scientific">Saprolegnia diclina (strain VS20)</name>
    <dbReference type="NCBI Taxonomy" id="1156394"/>
    <lineage>
        <taxon>Eukaryota</taxon>
        <taxon>Sar</taxon>
        <taxon>Stramenopiles</taxon>
        <taxon>Oomycota</taxon>
        <taxon>Saprolegniomycetes</taxon>
        <taxon>Saprolegniales</taxon>
        <taxon>Saprolegniaceae</taxon>
        <taxon>Saprolegnia</taxon>
    </lineage>
</organism>
<evidence type="ECO:0008006" key="3">
    <source>
        <dbReference type="Google" id="ProtNLM"/>
    </source>
</evidence>
<evidence type="ECO:0000313" key="1">
    <source>
        <dbReference type="EMBL" id="EQC42587.1"/>
    </source>
</evidence>